<proteinExistence type="predicted"/>
<protein>
    <submittedName>
        <fullName evidence="2">Uncharacterized protein</fullName>
    </submittedName>
</protein>
<dbReference type="Proteomes" id="UP000634136">
    <property type="component" value="Unassembled WGS sequence"/>
</dbReference>
<reference evidence="2" key="1">
    <citation type="submission" date="2020-09" db="EMBL/GenBank/DDBJ databases">
        <title>Genome-Enabled Discovery of Anthraquinone Biosynthesis in Senna tora.</title>
        <authorList>
            <person name="Kang S.-H."/>
            <person name="Pandey R.P."/>
            <person name="Lee C.-M."/>
            <person name="Sim J.-S."/>
            <person name="Jeong J.-T."/>
            <person name="Choi B.-S."/>
            <person name="Jung M."/>
            <person name="Ginzburg D."/>
            <person name="Zhao K."/>
            <person name="Won S.Y."/>
            <person name="Oh T.-J."/>
            <person name="Yu Y."/>
            <person name="Kim N.-H."/>
            <person name="Lee O.R."/>
            <person name="Lee T.-H."/>
            <person name="Bashyal P."/>
            <person name="Kim T.-S."/>
            <person name="Lee W.-H."/>
            <person name="Kawkins C."/>
            <person name="Kim C.-K."/>
            <person name="Kim J.S."/>
            <person name="Ahn B.O."/>
            <person name="Rhee S.Y."/>
            <person name="Sohng J.K."/>
        </authorList>
    </citation>
    <scope>NUCLEOTIDE SEQUENCE</scope>
    <source>
        <tissue evidence="2">Leaf</tissue>
    </source>
</reference>
<dbReference type="AlphaFoldDB" id="A0A835CJG7"/>
<name>A0A835CJG7_9FABA</name>
<evidence type="ECO:0000313" key="2">
    <source>
        <dbReference type="EMBL" id="KAF7844574.1"/>
    </source>
</evidence>
<dbReference type="EMBL" id="JAAIUW010000001">
    <property type="protein sequence ID" value="KAF7844574.1"/>
    <property type="molecule type" value="Genomic_DNA"/>
</dbReference>
<feature type="region of interest" description="Disordered" evidence="1">
    <location>
        <begin position="1"/>
        <end position="44"/>
    </location>
</feature>
<organism evidence="2 3">
    <name type="scientific">Senna tora</name>
    <dbReference type="NCBI Taxonomy" id="362788"/>
    <lineage>
        <taxon>Eukaryota</taxon>
        <taxon>Viridiplantae</taxon>
        <taxon>Streptophyta</taxon>
        <taxon>Embryophyta</taxon>
        <taxon>Tracheophyta</taxon>
        <taxon>Spermatophyta</taxon>
        <taxon>Magnoliopsida</taxon>
        <taxon>eudicotyledons</taxon>
        <taxon>Gunneridae</taxon>
        <taxon>Pentapetalae</taxon>
        <taxon>rosids</taxon>
        <taxon>fabids</taxon>
        <taxon>Fabales</taxon>
        <taxon>Fabaceae</taxon>
        <taxon>Caesalpinioideae</taxon>
        <taxon>Cassia clade</taxon>
        <taxon>Senna</taxon>
    </lineage>
</organism>
<feature type="compositionally biased region" description="Basic and acidic residues" evidence="1">
    <location>
        <begin position="16"/>
        <end position="25"/>
    </location>
</feature>
<sequence>MNRRSCKASGTMELPPTDRSKEIVDHPNCGASGTTELPPTDRSKKIVDHPNCGWSWRTEGSAFKQLEGRLQIDQAVELVDRMICLQQIDPSEGRQWTN</sequence>
<gene>
    <name evidence="2" type="ORF">G2W53_001479</name>
</gene>
<keyword evidence="3" id="KW-1185">Reference proteome</keyword>
<comment type="caution">
    <text evidence="2">The sequence shown here is derived from an EMBL/GenBank/DDBJ whole genome shotgun (WGS) entry which is preliminary data.</text>
</comment>
<evidence type="ECO:0000256" key="1">
    <source>
        <dbReference type="SAM" id="MobiDB-lite"/>
    </source>
</evidence>
<evidence type="ECO:0000313" key="3">
    <source>
        <dbReference type="Proteomes" id="UP000634136"/>
    </source>
</evidence>
<accession>A0A835CJG7</accession>